<dbReference type="SUPFAM" id="SSF49265">
    <property type="entry name" value="Fibronectin type III"/>
    <property type="match status" value="1"/>
</dbReference>
<gene>
    <name evidence="5" type="ORF">MCOR_44933</name>
</gene>
<feature type="domain" description="Fibronectin type-III" evidence="4">
    <location>
        <begin position="355"/>
        <end position="451"/>
    </location>
</feature>
<dbReference type="InterPro" id="IPR036179">
    <property type="entry name" value="Ig-like_dom_sf"/>
</dbReference>
<evidence type="ECO:0000256" key="2">
    <source>
        <dbReference type="SAM" id="Phobius"/>
    </source>
</evidence>
<dbReference type="SUPFAM" id="SSF48726">
    <property type="entry name" value="Immunoglobulin"/>
    <property type="match status" value="2"/>
</dbReference>
<dbReference type="InterPro" id="IPR013783">
    <property type="entry name" value="Ig-like_fold"/>
</dbReference>
<keyword evidence="2" id="KW-0472">Membrane</keyword>
<dbReference type="InterPro" id="IPR013162">
    <property type="entry name" value="CD80_C2-set"/>
</dbReference>
<feature type="domain" description="Ig-like" evidence="3">
    <location>
        <begin position="33"/>
        <end position="137"/>
    </location>
</feature>
<dbReference type="SMART" id="SM00060">
    <property type="entry name" value="FN3"/>
    <property type="match status" value="1"/>
</dbReference>
<dbReference type="Proteomes" id="UP000507470">
    <property type="component" value="Unassembled WGS sequence"/>
</dbReference>
<dbReference type="AlphaFoldDB" id="A0A6J8DX72"/>
<organism evidence="5 6">
    <name type="scientific">Mytilus coruscus</name>
    <name type="common">Sea mussel</name>
    <dbReference type="NCBI Taxonomy" id="42192"/>
    <lineage>
        <taxon>Eukaryota</taxon>
        <taxon>Metazoa</taxon>
        <taxon>Spiralia</taxon>
        <taxon>Lophotrochozoa</taxon>
        <taxon>Mollusca</taxon>
        <taxon>Bivalvia</taxon>
        <taxon>Autobranchia</taxon>
        <taxon>Pteriomorphia</taxon>
        <taxon>Mytilida</taxon>
        <taxon>Mytiloidea</taxon>
        <taxon>Mytilidae</taxon>
        <taxon>Mytilinae</taxon>
        <taxon>Mytilus</taxon>
    </lineage>
</organism>
<dbReference type="InterPro" id="IPR003961">
    <property type="entry name" value="FN3_dom"/>
</dbReference>
<dbReference type="Pfam" id="PF08205">
    <property type="entry name" value="C2-set_2"/>
    <property type="match status" value="1"/>
</dbReference>
<dbReference type="CDD" id="cd00063">
    <property type="entry name" value="FN3"/>
    <property type="match status" value="1"/>
</dbReference>
<keyword evidence="6" id="KW-1185">Reference proteome</keyword>
<dbReference type="Gene3D" id="2.60.40.10">
    <property type="entry name" value="Immunoglobulins"/>
    <property type="match status" value="3"/>
</dbReference>
<dbReference type="PANTHER" id="PTHR23278">
    <property type="entry name" value="SIDESTEP PROTEIN"/>
    <property type="match status" value="1"/>
</dbReference>
<keyword evidence="2" id="KW-0812">Transmembrane</keyword>
<evidence type="ECO:0008006" key="7">
    <source>
        <dbReference type="Google" id="ProtNLM"/>
    </source>
</evidence>
<accession>A0A6J8DX72</accession>
<name>A0A6J8DX72_MYTCO</name>
<keyword evidence="1" id="KW-1015">Disulfide bond</keyword>
<sequence length="625" mass="70350">MQILTNFKKTILDITASYRKIQTLCKSVYCLYPLFSVIPIIIPFIHDTLSTEETKSFDVSCRSTGSRPAASMYWLLGQQGTNVTPNSTSQSNEELSTDKYTVTSNLKYRVDRIHNGQKLICRASNVAGNMETSLTLNVKYAPGVTVENKTFSQIQLSRQIQSTLDSNPPFNNCKWQQKSKYGEHIRNFSDNNQILTLPTVSEVQRYQDTGEYVCSAYNGILGINGQLKQTGSGYVICYAPSVITADNRDSYTQYGKFGKSTELKVNVYSIPKYSKISWYIGNTHLVTNKYATKEESILVKDVFHGVEVQLDGYRVTLTIEDLQEADFTNYTLRLYSGSQYVQHEVTLESASAPETPSNFTITSSSESSITVQWIPGYNGGQIQTFYVQYRTSGTNTWLHQEIKTSNQFDSHKVYTLTGFQDETSYELRMYAKNKFNQSQHTDIETIRTLKSEAQTSSNAIIGAVAGVLVVLLIVCAIIISILIFKKRKGKKKTKKNAGFYENSGFQKAQIGDEYEEVVSKSDTQQKQTSNTYEALRTKTAVDVYDDLENCKGLPSSKSTGETYESLGTKDGVKVFDDLDNQKGLPSSKPSVDHYEALSAQDKPNFYEELEHRKGKTEKVYVNEAF</sequence>
<reference evidence="5 6" key="1">
    <citation type="submission" date="2020-06" db="EMBL/GenBank/DDBJ databases">
        <authorList>
            <person name="Li R."/>
            <person name="Bekaert M."/>
        </authorList>
    </citation>
    <scope>NUCLEOTIDE SEQUENCE [LARGE SCALE GENOMIC DNA]</scope>
    <source>
        <strain evidence="6">wild</strain>
    </source>
</reference>
<dbReference type="InterPro" id="IPR036116">
    <property type="entry name" value="FN3_sf"/>
</dbReference>
<feature type="transmembrane region" description="Helical" evidence="2">
    <location>
        <begin position="459"/>
        <end position="484"/>
    </location>
</feature>
<evidence type="ECO:0000313" key="5">
    <source>
        <dbReference type="EMBL" id="CAC5411894.1"/>
    </source>
</evidence>
<evidence type="ECO:0000259" key="4">
    <source>
        <dbReference type="PROSITE" id="PS50853"/>
    </source>
</evidence>
<dbReference type="PROSITE" id="PS50853">
    <property type="entry name" value="FN3"/>
    <property type="match status" value="1"/>
</dbReference>
<protein>
    <recommendedName>
        <fullName evidence="7">NCAM</fullName>
    </recommendedName>
</protein>
<evidence type="ECO:0000256" key="1">
    <source>
        <dbReference type="ARBA" id="ARBA00023157"/>
    </source>
</evidence>
<dbReference type="OrthoDB" id="6133487at2759"/>
<dbReference type="Pfam" id="PF00041">
    <property type="entry name" value="fn3"/>
    <property type="match status" value="1"/>
</dbReference>
<evidence type="ECO:0000259" key="3">
    <source>
        <dbReference type="PROSITE" id="PS50835"/>
    </source>
</evidence>
<dbReference type="PROSITE" id="PS50835">
    <property type="entry name" value="IG_LIKE"/>
    <property type="match status" value="1"/>
</dbReference>
<evidence type="ECO:0000313" key="6">
    <source>
        <dbReference type="Proteomes" id="UP000507470"/>
    </source>
</evidence>
<feature type="transmembrane region" description="Helical" evidence="2">
    <location>
        <begin position="28"/>
        <end position="46"/>
    </location>
</feature>
<dbReference type="PANTHER" id="PTHR23278:SF19">
    <property type="entry name" value="OBSCURIN"/>
    <property type="match status" value="1"/>
</dbReference>
<dbReference type="InterPro" id="IPR007110">
    <property type="entry name" value="Ig-like_dom"/>
</dbReference>
<proteinExistence type="predicted"/>
<keyword evidence="2" id="KW-1133">Transmembrane helix</keyword>
<dbReference type="EMBL" id="CACVKT020007930">
    <property type="protein sequence ID" value="CAC5411894.1"/>
    <property type="molecule type" value="Genomic_DNA"/>
</dbReference>